<evidence type="ECO:0000259" key="8">
    <source>
        <dbReference type="Pfam" id="PF10502"/>
    </source>
</evidence>
<dbReference type="InterPro" id="IPR036286">
    <property type="entry name" value="LexA/Signal_pep-like_sf"/>
</dbReference>
<dbReference type="GO" id="GO:0005886">
    <property type="term" value="C:plasma membrane"/>
    <property type="evidence" value="ECO:0007669"/>
    <property type="project" value="UniProtKB-SubCell"/>
</dbReference>
<dbReference type="RefSeq" id="WP_008690962.1">
    <property type="nucleotide sequence ID" value="NZ_AP024510.1"/>
</dbReference>
<dbReference type="InterPro" id="IPR019756">
    <property type="entry name" value="Pept_S26A_signal_pept_1_Ser-AS"/>
</dbReference>
<evidence type="ECO:0000313" key="10">
    <source>
        <dbReference type="Proteomes" id="UP000295773"/>
    </source>
</evidence>
<comment type="caution">
    <text evidence="9">The sequence shown here is derived from an EMBL/GenBank/DDBJ whole genome shotgun (WGS) entry which is preliminary data.</text>
</comment>
<dbReference type="PANTHER" id="PTHR43390">
    <property type="entry name" value="SIGNAL PEPTIDASE I"/>
    <property type="match status" value="1"/>
</dbReference>
<dbReference type="GO" id="GO:0004252">
    <property type="term" value="F:serine-type endopeptidase activity"/>
    <property type="evidence" value="ECO:0007669"/>
    <property type="project" value="InterPro"/>
</dbReference>
<keyword evidence="3 6" id="KW-0645">Protease</keyword>
<evidence type="ECO:0000256" key="7">
    <source>
        <dbReference type="SAM" id="MobiDB-lite"/>
    </source>
</evidence>
<dbReference type="PRINTS" id="PR00727">
    <property type="entry name" value="LEADERPTASE"/>
</dbReference>
<keyword evidence="4 6" id="KW-0378">Hydrolase</keyword>
<comment type="subcellular location">
    <subcellularLocation>
        <location evidence="1">Cell membrane</location>
        <topology evidence="1">Single-pass type II membrane protein</topology>
    </subcellularLocation>
    <subcellularLocation>
        <location evidence="6">Membrane</location>
        <topology evidence="6">Single-pass type II membrane protein</topology>
    </subcellularLocation>
</comment>
<evidence type="ECO:0000256" key="5">
    <source>
        <dbReference type="PIRSR" id="PIRSR600223-1"/>
    </source>
</evidence>
<reference evidence="9 10" key="1">
    <citation type="submission" date="2019-03" db="EMBL/GenBank/DDBJ databases">
        <title>Genomic Encyclopedia of Type Strains, Phase IV (KMG-IV): sequencing the most valuable type-strain genomes for metagenomic binning, comparative biology and taxonomic classification.</title>
        <authorList>
            <person name="Goeker M."/>
        </authorList>
    </citation>
    <scope>NUCLEOTIDE SEQUENCE [LARGE SCALE GENOMIC DNA]</scope>
    <source>
        <strain evidence="9 10">DSM 29481</strain>
    </source>
</reference>
<protein>
    <recommendedName>
        <fullName evidence="6">Signal peptidase I</fullName>
        <ecNumber evidence="6">3.4.21.89</ecNumber>
    </recommendedName>
</protein>
<sequence>MEEKKSETETIENTKPNVEAMIIDDEQQEDSSSMKKSKKKKPKKSGWKYELFDLARTFIICFIVVMLLSHFVINPVQVDGDSMYPTLSDSEIGVMNIFLAKTQGIKRQDVVVVYNEETDENWVKRVIGMPNDTVYAKDDVVYVNDKPLEEPYLNTEYANHIRSQGKPFTEDFNKITLGKDEYFLMGDNRVVSYDSRAVGPFKKSAIVGKDVYVLFPFTEIKMVRNGAPE</sequence>
<feature type="domain" description="Peptidase S26" evidence="8">
    <location>
        <begin position="53"/>
        <end position="213"/>
    </location>
</feature>
<keyword evidence="6" id="KW-0812">Transmembrane</keyword>
<dbReference type="GeneID" id="73794277"/>
<name>A0A4R3T9Q7_9FIRM</name>
<dbReference type="InterPro" id="IPR000223">
    <property type="entry name" value="Pept_S26A_signal_pept_1"/>
</dbReference>
<dbReference type="InterPro" id="IPR019533">
    <property type="entry name" value="Peptidase_S26"/>
</dbReference>
<feature type="region of interest" description="Disordered" evidence="7">
    <location>
        <begin position="1"/>
        <end position="40"/>
    </location>
</feature>
<feature type="transmembrane region" description="Helical" evidence="6">
    <location>
        <begin position="51"/>
        <end position="73"/>
    </location>
</feature>
<dbReference type="GO" id="GO:0009003">
    <property type="term" value="F:signal peptidase activity"/>
    <property type="evidence" value="ECO:0007669"/>
    <property type="project" value="UniProtKB-EC"/>
</dbReference>
<dbReference type="Gene3D" id="2.10.109.10">
    <property type="entry name" value="Umud Fragment, subunit A"/>
    <property type="match status" value="1"/>
</dbReference>
<comment type="similarity">
    <text evidence="2 6">Belongs to the peptidase S26 family.</text>
</comment>
<dbReference type="GO" id="GO:0006465">
    <property type="term" value="P:signal peptide processing"/>
    <property type="evidence" value="ECO:0007669"/>
    <property type="project" value="InterPro"/>
</dbReference>
<feature type="active site" evidence="5">
    <location>
        <position position="124"/>
    </location>
</feature>
<organism evidence="9 10">
    <name type="scientific">Longicatena caecimuris</name>
    <dbReference type="NCBI Taxonomy" id="1796635"/>
    <lineage>
        <taxon>Bacteria</taxon>
        <taxon>Bacillati</taxon>
        <taxon>Bacillota</taxon>
        <taxon>Erysipelotrichia</taxon>
        <taxon>Erysipelotrichales</taxon>
        <taxon>Erysipelotrichaceae</taxon>
        <taxon>Longicatena</taxon>
    </lineage>
</organism>
<dbReference type="EC" id="3.4.21.89" evidence="6"/>
<evidence type="ECO:0000256" key="6">
    <source>
        <dbReference type="RuleBase" id="RU362042"/>
    </source>
</evidence>
<dbReference type="SUPFAM" id="SSF51306">
    <property type="entry name" value="LexA/Signal peptidase"/>
    <property type="match status" value="1"/>
</dbReference>
<dbReference type="NCBIfam" id="TIGR02227">
    <property type="entry name" value="sigpep_I_bact"/>
    <property type="match status" value="1"/>
</dbReference>
<dbReference type="CDD" id="cd06530">
    <property type="entry name" value="S26_SPase_I"/>
    <property type="match status" value="1"/>
</dbReference>
<evidence type="ECO:0000256" key="1">
    <source>
        <dbReference type="ARBA" id="ARBA00004401"/>
    </source>
</evidence>
<accession>A0A4R3T9Q7</accession>
<dbReference type="AlphaFoldDB" id="A0A4R3T9Q7"/>
<keyword evidence="6" id="KW-1133">Transmembrane helix</keyword>
<gene>
    <name evidence="9" type="ORF">EDD61_11753</name>
</gene>
<dbReference type="Proteomes" id="UP000295773">
    <property type="component" value="Unassembled WGS sequence"/>
</dbReference>
<evidence type="ECO:0000313" key="9">
    <source>
        <dbReference type="EMBL" id="TCU57666.1"/>
    </source>
</evidence>
<keyword evidence="10" id="KW-1185">Reference proteome</keyword>
<evidence type="ECO:0000256" key="2">
    <source>
        <dbReference type="ARBA" id="ARBA00009370"/>
    </source>
</evidence>
<evidence type="ECO:0000256" key="4">
    <source>
        <dbReference type="ARBA" id="ARBA00022801"/>
    </source>
</evidence>
<dbReference type="EMBL" id="SMBP01000017">
    <property type="protein sequence ID" value="TCU57666.1"/>
    <property type="molecule type" value="Genomic_DNA"/>
</dbReference>
<feature type="active site" evidence="5">
    <location>
        <position position="82"/>
    </location>
</feature>
<keyword evidence="6" id="KW-0472">Membrane</keyword>
<dbReference type="PANTHER" id="PTHR43390:SF1">
    <property type="entry name" value="CHLOROPLAST PROCESSING PEPTIDASE"/>
    <property type="match status" value="1"/>
</dbReference>
<evidence type="ECO:0000256" key="3">
    <source>
        <dbReference type="ARBA" id="ARBA00022670"/>
    </source>
</evidence>
<proteinExistence type="inferred from homology"/>
<comment type="catalytic activity">
    <reaction evidence="6">
        <text>Cleavage of hydrophobic, N-terminal signal or leader sequences from secreted and periplasmic proteins.</text>
        <dbReference type="EC" id="3.4.21.89"/>
    </reaction>
</comment>
<dbReference type="PROSITE" id="PS00501">
    <property type="entry name" value="SPASE_I_1"/>
    <property type="match status" value="1"/>
</dbReference>
<dbReference type="Pfam" id="PF10502">
    <property type="entry name" value="Peptidase_S26"/>
    <property type="match status" value="1"/>
</dbReference>